<dbReference type="AlphaFoldDB" id="A0A8H7QIX2"/>
<protein>
    <submittedName>
        <fullName evidence="1">Uncharacterized protein</fullName>
    </submittedName>
</protein>
<reference evidence="1" key="1">
    <citation type="submission" date="2020-12" db="EMBL/GenBank/DDBJ databases">
        <title>Metabolic potential, ecology and presence of endohyphal bacteria is reflected in genomic diversity of Mucoromycotina.</title>
        <authorList>
            <person name="Muszewska A."/>
            <person name="Okrasinska A."/>
            <person name="Steczkiewicz K."/>
            <person name="Drgas O."/>
            <person name="Orlowska M."/>
            <person name="Perlinska-Lenart U."/>
            <person name="Aleksandrzak-Piekarczyk T."/>
            <person name="Szatraj K."/>
            <person name="Zielenkiewicz U."/>
            <person name="Pilsyk S."/>
            <person name="Malc E."/>
            <person name="Mieczkowski P."/>
            <person name="Kruszewska J.S."/>
            <person name="Biernat P."/>
            <person name="Pawlowska J."/>
        </authorList>
    </citation>
    <scope>NUCLEOTIDE SEQUENCE</scope>
    <source>
        <strain evidence="1">WA0000017839</strain>
    </source>
</reference>
<evidence type="ECO:0000313" key="2">
    <source>
        <dbReference type="Proteomes" id="UP000603453"/>
    </source>
</evidence>
<organism evidence="1 2">
    <name type="scientific">Mucor saturninus</name>
    <dbReference type="NCBI Taxonomy" id="64648"/>
    <lineage>
        <taxon>Eukaryota</taxon>
        <taxon>Fungi</taxon>
        <taxon>Fungi incertae sedis</taxon>
        <taxon>Mucoromycota</taxon>
        <taxon>Mucoromycotina</taxon>
        <taxon>Mucoromycetes</taxon>
        <taxon>Mucorales</taxon>
        <taxon>Mucorineae</taxon>
        <taxon>Mucoraceae</taxon>
        <taxon>Mucor</taxon>
    </lineage>
</organism>
<proteinExistence type="predicted"/>
<keyword evidence="2" id="KW-1185">Reference proteome</keyword>
<dbReference type="OrthoDB" id="2274717at2759"/>
<evidence type="ECO:0000313" key="1">
    <source>
        <dbReference type="EMBL" id="KAG2192925.1"/>
    </source>
</evidence>
<gene>
    <name evidence="1" type="ORF">INT47_002764</name>
</gene>
<name>A0A8H7QIX2_9FUNG</name>
<accession>A0A8H7QIX2</accession>
<sequence>MAEILHNSWASIASRGNSKKVVRPLSIPNRVDPQFKLQSKVIYQNEYLDGIIRLQKATAIVKQALAPDSALFSIPVSLIQHRTEAYKLIETQCGPVQGFRPISNYGSLALFGRT</sequence>
<dbReference type="Proteomes" id="UP000603453">
    <property type="component" value="Unassembled WGS sequence"/>
</dbReference>
<comment type="caution">
    <text evidence="1">The sequence shown here is derived from an EMBL/GenBank/DDBJ whole genome shotgun (WGS) entry which is preliminary data.</text>
</comment>
<dbReference type="EMBL" id="JAEPRD010000260">
    <property type="protein sequence ID" value="KAG2192925.1"/>
    <property type="molecule type" value="Genomic_DNA"/>
</dbReference>